<dbReference type="PROSITE" id="PS51669">
    <property type="entry name" value="4FE4S_MOW_BIS_MGD"/>
    <property type="match status" value="1"/>
</dbReference>
<sequence length="183" mass="19862">MSTDTANSKTFFGACPHDCPDGCAMIYTVEKNKLAKVSGNSNHPFTQGRLCVKVNDYERHHYNPDRLLHPLRRSGPKGSGEFNQIGWDQALDEIVTRWGAIIAEHGAEAILPYGYAGNMGLLNGMHAGDAFFNKLGSSIGEKTFCASSAVTAQWMTTGPSLGTDPESFVHAHYIILWGANTVS</sequence>
<dbReference type="InterPro" id="IPR050612">
    <property type="entry name" value="Prok_Mopterin_Oxidored"/>
</dbReference>
<protein>
    <recommendedName>
        <fullName evidence="4">4Fe-4S Mo/W bis-MGD-type domain-containing protein</fullName>
    </recommendedName>
</protein>
<keyword evidence="2" id="KW-0408">Iron</keyword>
<evidence type="ECO:0000256" key="2">
    <source>
        <dbReference type="ARBA" id="ARBA00023004"/>
    </source>
</evidence>
<dbReference type="SUPFAM" id="SSF53706">
    <property type="entry name" value="Formate dehydrogenase/DMSO reductase, domains 1-3"/>
    <property type="match status" value="1"/>
</dbReference>
<dbReference type="SMART" id="SM00926">
    <property type="entry name" value="Molybdop_Fe4S4"/>
    <property type="match status" value="1"/>
</dbReference>
<evidence type="ECO:0000256" key="3">
    <source>
        <dbReference type="ARBA" id="ARBA00023014"/>
    </source>
</evidence>
<dbReference type="Pfam" id="PF04879">
    <property type="entry name" value="Molybdop_Fe4S4"/>
    <property type="match status" value="1"/>
</dbReference>
<evidence type="ECO:0000313" key="5">
    <source>
        <dbReference type="EMBL" id="SVC83841.1"/>
    </source>
</evidence>
<feature type="non-terminal residue" evidence="5">
    <location>
        <position position="183"/>
    </location>
</feature>
<dbReference type="EMBL" id="UINC01113906">
    <property type="protein sequence ID" value="SVC83841.1"/>
    <property type="molecule type" value="Genomic_DNA"/>
</dbReference>
<dbReference type="GO" id="GO:0051536">
    <property type="term" value="F:iron-sulfur cluster binding"/>
    <property type="evidence" value="ECO:0007669"/>
    <property type="project" value="UniProtKB-KW"/>
</dbReference>
<keyword evidence="3" id="KW-0411">Iron-sulfur</keyword>
<name>A0A382QHV1_9ZZZZ</name>
<feature type="domain" description="4Fe-4S Mo/W bis-MGD-type" evidence="4">
    <location>
        <begin position="8"/>
        <end position="65"/>
    </location>
</feature>
<keyword evidence="1" id="KW-0479">Metal-binding</keyword>
<dbReference type="AlphaFoldDB" id="A0A382QHV1"/>
<organism evidence="5">
    <name type="scientific">marine metagenome</name>
    <dbReference type="NCBI Taxonomy" id="408172"/>
    <lineage>
        <taxon>unclassified sequences</taxon>
        <taxon>metagenomes</taxon>
        <taxon>ecological metagenomes</taxon>
    </lineage>
</organism>
<dbReference type="Pfam" id="PF00384">
    <property type="entry name" value="Molybdopterin"/>
    <property type="match status" value="1"/>
</dbReference>
<dbReference type="GO" id="GO:0046872">
    <property type="term" value="F:metal ion binding"/>
    <property type="evidence" value="ECO:0007669"/>
    <property type="project" value="UniProtKB-KW"/>
</dbReference>
<proteinExistence type="predicted"/>
<accession>A0A382QHV1</accession>
<dbReference type="PANTHER" id="PTHR43742">
    <property type="entry name" value="TRIMETHYLAMINE-N-OXIDE REDUCTASE"/>
    <property type="match status" value="1"/>
</dbReference>
<dbReference type="PANTHER" id="PTHR43742:SF6">
    <property type="entry name" value="OXIDOREDUCTASE YYAE-RELATED"/>
    <property type="match status" value="1"/>
</dbReference>
<reference evidence="5" key="1">
    <citation type="submission" date="2018-05" db="EMBL/GenBank/DDBJ databases">
        <authorList>
            <person name="Lanie J.A."/>
            <person name="Ng W.-L."/>
            <person name="Kazmierczak K.M."/>
            <person name="Andrzejewski T.M."/>
            <person name="Davidsen T.M."/>
            <person name="Wayne K.J."/>
            <person name="Tettelin H."/>
            <person name="Glass J.I."/>
            <person name="Rusch D."/>
            <person name="Podicherti R."/>
            <person name="Tsui H.-C.T."/>
            <person name="Winkler M.E."/>
        </authorList>
    </citation>
    <scope>NUCLEOTIDE SEQUENCE</scope>
</reference>
<dbReference type="InterPro" id="IPR006963">
    <property type="entry name" value="Mopterin_OxRdtase_4Fe-4S_dom"/>
</dbReference>
<dbReference type="Gene3D" id="3.40.50.740">
    <property type="match status" value="1"/>
</dbReference>
<gene>
    <name evidence="5" type="ORF">METZ01_LOCUS336695</name>
</gene>
<dbReference type="GO" id="GO:0016491">
    <property type="term" value="F:oxidoreductase activity"/>
    <property type="evidence" value="ECO:0007669"/>
    <property type="project" value="InterPro"/>
</dbReference>
<dbReference type="Gene3D" id="3.40.228.10">
    <property type="entry name" value="Dimethylsulfoxide Reductase, domain 2"/>
    <property type="match status" value="1"/>
</dbReference>
<dbReference type="InterPro" id="IPR006656">
    <property type="entry name" value="Mopterin_OxRdtase"/>
</dbReference>
<evidence type="ECO:0000259" key="4">
    <source>
        <dbReference type="PROSITE" id="PS51669"/>
    </source>
</evidence>
<dbReference type="Gene3D" id="2.20.25.90">
    <property type="entry name" value="ADC-like domains"/>
    <property type="match status" value="1"/>
</dbReference>
<evidence type="ECO:0000256" key="1">
    <source>
        <dbReference type="ARBA" id="ARBA00022723"/>
    </source>
</evidence>